<evidence type="ECO:0000313" key="2">
    <source>
        <dbReference type="Proteomes" id="UP000008312"/>
    </source>
</evidence>
<dbReference type="GeneID" id="24918804"/>
<dbReference type="AlphaFoldDB" id="D8M000"/>
<sequence>MYENRGEMFNQFVQPMVHAFVRSLMKGELLKEETKDKIKRCLAAMYREDEKAFTMIVQSLSPQENAFVYDLFSSLEN</sequence>
<protein>
    <submittedName>
        <fullName evidence="1">Uncharacterized protein</fullName>
    </submittedName>
</protein>
<dbReference type="RefSeq" id="XP_012895437.1">
    <property type="nucleotide sequence ID" value="XM_013039983.1"/>
</dbReference>
<keyword evidence="2" id="KW-1185">Reference proteome</keyword>
<proteinExistence type="predicted"/>
<gene>
    <name evidence="1" type="ORF">GSBLH_T00001561001</name>
</gene>
<name>D8M000_BLAHO</name>
<dbReference type="Proteomes" id="UP000008312">
    <property type="component" value="Unassembled WGS sequence"/>
</dbReference>
<dbReference type="EMBL" id="FN668642">
    <property type="protein sequence ID" value="CBK21389.2"/>
    <property type="molecule type" value="Genomic_DNA"/>
</dbReference>
<accession>D8M000</accession>
<evidence type="ECO:0000313" key="1">
    <source>
        <dbReference type="EMBL" id="CBK21389.2"/>
    </source>
</evidence>
<dbReference type="InParanoid" id="D8M000"/>
<organism evidence="1">
    <name type="scientific">Blastocystis hominis</name>
    <dbReference type="NCBI Taxonomy" id="12968"/>
    <lineage>
        <taxon>Eukaryota</taxon>
        <taxon>Sar</taxon>
        <taxon>Stramenopiles</taxon>
        <taxon>Bigyra</taxon>
        <taxon>Opalozoa</taxon>
        <taxon>Opalinata</taxon>
        <taxon>Blastocystidae</taxon>
        <taxon>Blastocystis</taxon>
    </lineage>
</organism>
<reference evidence="1" key="1">
    <citation type="submission" date="2010-02" db="EMBL/GenBank/DDBJ databases">
        <title>Sequencing and annotation of the Blastocystis hominis genome.</title>
        <authorList>
            <person name="Wincker P."/>
        </authorList>
    </citation>
    <scope>NUCLEOTIDE SEQUENCE</scope>
    <source>
        <strain evidence="1">Singapore isolate B</strain>
    </source>
</reference>